<name>A0ABT2LI97_9HYPH</name>
<organism evidence="9 10">
    <name type="scientific">Chelativorans salis</name>
    <dbReference type="NCBI Taxonomy" id="2978478"/>
    <lineage>
        <taxon>Bacteria</taxon>
        <taxon>Pseudomonadati</taxon>
        <taxon>Pseudomonadota</taxon>
        <taxon>Alphaproteobacteria</taxon>
        <taxon>Hyphomicrobiales</taxon>
        <taxon>Phyllobacteriaceae</taxon>
        <taxon>Chelativorans</taxon>
    </lineage>
</organism>
<feature type="transmembrane region" description="Helical" evidence="7">
    <location>
        <begin position="28"/>
        <end position="45"/>
    </location>
</feature>
<dbReference type="EMBL" id="JAOCZP010000001">
    <property type="protein sequence ID" value="MCT7374034.1"/>
    <property type="molecule type" value="Genomic_DNA"/>
</dbReference>
<feature type="transmembrane region" description="Helical" evidence="7">
    <location>
        <begin position="96"/>
        <end position="119"/>
    </location>
</feature>
<feature type="transmembrane region" description="Helical" evidence="7">
    <location>
        <begin position="475"/>
        <end position="495"/>
    </location>
</feature>
<feature type="transmembrane region" description="Helical" evidence="7">
    <location>
        <begin position="568"/>
        <end position="588"/>
    </location>
</feature>
<dbReference type="InterPro" id="IPR036721">
    <property type="entry name" value="RCK_C_sf"/>
</dbReference>
<dbReference type="Pfam" id="PF02080">
    <property type="entry name" value="TrkA_C"/>
    <property type="match status" value="1"/>
</dbReference>
<evidence type="ECO:0000256" key="1">
    <source>
        <dbReference type="ARBA" id="ARBA00004141"/>
    </source>
</evidence>
<evidence type="ECO:0000256" key="3">
    <source>
        <dbReference type="ARBA" id="ARBA00022692"/>
    </source>
</evidence>
<keyword evidence="10" id="KW-1185">Reference proteome</keyword>
<feature type="transmembrane region" description="Helical" evidence="7">
    <location>
        <begin position="57"/>
        <end position="84"/>
    </location>
</feature>
<feature type="transmembrane region" description="Helical" evidence="7">
    <location>
        <begin position="399"/>
        <end position="432"/>
    </location>
</feature>
<proteinExistence type="predicted"/>
<evidence type="ECO:0000313" key="10">
    <source>
        <dbReference type="Proteomes" id="UP001320831"/>
    </source>
</evidence>
<dbReference type="Gene3D" id="3.30.70.1450">
    <property type="entry name" value="Regulator of K+ conductance, C-terminal domain"/>
    <property type="match status" value="2"/>
</dbReference>
<dbReference type="SUPFAM" id="SSF116726">
    <property type="entry name" value="TrkA C-terminal domain-like"/>
    <property type="match status" value="2"/>
</dbReference>
<feature type="transmembrane region" description="Helical" evidence="7">
    <location>
        <begin position="444"/>
        <end position="463"/>
    </location>
</feature>
<feature type="transmembrane region" description="Helical" evidence="7">
    <location>
        <begin position="180"/>
        <end position="200"/>
    </location>
</feature>
<evidence type="ECO:0000256" key="7">
    <source>
        <dbReference type="SAM" id="Phobius"/>
    </source>
</evidence>
<feature type="domain" description="RCK C-terminal" evidence="8">
    <location>
        <begin position="298"/>
        <end position="382"/>
    </location>
</feature>
<dbReference type="PROSITE" id="PS51202">
    <property type="entry name" value="RCK_C"/>
    <property type="match status" value="2"/>
</dbReference>
<keyword evidence="3 7" id="KW-0812">Transmembrane</keyword>
<gene>
    <name evidence="9" type="ORF">N5A92_03155</name>
</gene>
<dbReference type="RefSeq" id="WP_260900986.1">
    <property type="nucleotide sequence ID" value="NZ_JAOCZP010000001.1"/>
</dbReference>
<feature type="domain" description="RCK C-terminal" evidence="8">
    <location>
        <begin position="207"/>
        <end position="292"/>
    </location>
</feature>
<accession>A0ABT2LI97</accession>
<evidence type="ECO:0000256" key="2">
    <source>
        <dbReference type="ARBA" id="ARBA00022448"/>
    </source>
</evidence>
<evidence type="ECO:0000313" key="9">
    <source>
        <dbReference type="EMBL" id="MCT7374034.1"/>
    </source>
</evidence>
<feature type="transmembrane region" description="Helical" evidence="7">
    <location>
        <begin position="6"/>
        <end position="21"/>
    </location>
</feature>
<comment type="caution">
    <text evidence="9">The sequence shown here is derived from an EMBL/GenBank/DDBJ whole genome shotgun (WGS) entry which is preliminary data.</text>
</comment>
<dbReference type="PANTHER" id="PTHR43652:SF2">
    <property type="entry name" value="BASIC AMINO ACID ANTIPORTER YFCC-RELATED"/>
    <property type="match status" value="1"/>
</dbReference>
<evidence type="ECO:0000256" key="6">
    <source>
        <dbReference type="ARBA" id="ARBA00023136"/>
    </source>
</evidence>
<dbReference type="InterPro" id="IPR006037">
    <property type="entry name" value="RCK_C"/>
</dbReference>
<sequence>MTYDQIFLFSLLGLVFAFLVWGRVRYDLVAFAALVVAVIGGVVPAERAFAGFGHEAVIIIALVLIVSRAMVNAGAVEVVARFVLSAGRSLSTHIGIMSVVGAALSAVINNVAALVMLMTLDMEAAEKAKRPVAQSLMPLSFATILGGMITQIGTPPNIVVAQFRDRALGAPFSMFDFSPVGLVCALVGIAFVTTVGWRLIPDTGQRAAVGEGRDTGLFVAEASAKEDSKAIGQSPSALYPLADECDVSILGLVRRGKRLPGFAAGEEIRKNDHLVLEGDPKSIESFIGGADLTPAGADKHGGLTGKSLTLVEAIVPDNARMVGRTALDLKLLYRRGVTLLGVSRQGKRFRDRVRDLAIKPGDVVLLLGPESRVTDAAEWLGVLPLAEKSHTVTQRSKAVFTIAVFALAVTAAVMGYVPLSVGLAGAVTIYALFNIIGGREVYEAVEWPVIILLGSLIPLGLALEESGGTRLIAEAIVAQAGALPAWAILAILMIVTMTLSDFLNNVATALIAAPVGLSVARALEVSPDPFLMGVAVAASCAFLTPIGHKNNTIIMGPGGYRFGDYWRMGLPLEIIIIAIGVPAILFFWPL</sequence>
<feature type="transmembrane region" description="Helical" evidence="7">
    <location>
        <begin position="139"/>
        <end position="160"/>
    </location>
</feature>
<reference evidence="9 10" key="1">
    <citation type="submission" date="2022-09" db="EMBL/GenBank/DDBJ databases">
        <title>Chelativorans salina sp. nov., a novel slightly halophilic bacterium isolated from a saline lake sediment enrichment.</title>
        <authorList>
            <person name="Gao L."/>
            <person name="Fang B.-Z."/>
            <person name="Li W.-J."/>
        </authorList>
    </citation>
    <scope>NUCLEOTIDE SEQUENCE [LARGE SCALE GENOMIC DNA]</scope>
    <source>
        <strain evidence="9 10">EGI FJ00035</strain>
    </source>
</reference>
<feature type="transmembrane region" description="Helical" evidence="7">
    <location>
        <begin position="502"/>
        <end position="523"/>
    </location>
</feature>
<protein>
    <submittedName>
        <fullName evidence="9">SLC13 family permease</fullName>
    </submittedName>
</protein>
<keyword evidence="6 7" id="KW-0472">Membrane</keyword>
<evidence type="ECO:0000256" key="5">
    <source>
        <dbReference type="ARBA" id="ARBA00022989"/>
    </source>
</evidence>
<evidence type="ECO:0000256" key="4">
    <source>
        <dbReference type="ARBA" id="ARBA00022737"/>
    </source>
</evidence>
<keyword evidence="4" id="KW-0677">Repeat</keyword>
<comment type="subcellular location">
    <subcellularLocation>
        <location evidence="1">Membrane</location>
        <topology evidence="1">Multi-pass membrane protein</topology>
    </subcellularLocation>
</comment>
<dbReference type="InterPro" id="IPR051679">
    <property type="entry name" value="DASS-Related_Transporters"/>
</dbReference>
<dbReference type="Proteomes" id="UP001320831">
    <property type="component" value="Unassembled WGS sequence"/>
</dbReference>
<feature type="transmembrane region" description="Helical" evidence="7">
    <location>
        <begin position="529"/>
        <end position="547"/>
    </location>
</feature>
<evidence type="ECO:0000259" key="8">
    <source>
        <dbReference type="PROSITE" id="PS51202"/>
    </source>
</evidence>
<dbReference type="PANTHER" id="PTHR43652">
    <property type="entry name" value="BASIC AMINO ACID ANTIPORTER YFCC-RELATED"/>
    <property type="match status" value="1"/>
</dbReference>
<keyword evidence="5 7" id="KW-1133">Transmembrane helix</keyword>
<keyword evidence="2" id="KW-0813">Transport</keyword>
<dbReference type="InterPro" id="IPR004680">
    <property type="entry name" value="Cit_transptr-like_dom"/>
</dbReference>
<dbReference type="Pfam" id="PF03600">
    <property type="entry name" value="CitMHS"/>
    <property type="match status" value="1"/>
</dbReference>